<dbReference type="InterPro" id="IPR039589">
    <property type="entry name" value="TBCC1"/>
</dbReference>
<dbReference type="Gene3D" id="2.160.20.70">
    <property type="match status" value="1"/>
</dbReference>
<dbReference type="InterPro" id="IPR017901">
    <property type="entry name" value="C-CAP_CF_C-like"/>
</dbReference>
<reference evidence="4" key="1">
    <citation type="submission" date="2025-08" db="UniProtKB">
        <authorList>
            <consortium name="Ensembl"/>
        </authorList>
    </citation>
    <scope>IDENTIFICATION</scope>
</reference>
<sequence length="544" mass="60620">MAESSVRLWPRWEPLAVAVLPVPPAKLGIRYLRKVSAYLWARAQDGVLPRLTWSLWRRLACAKLQLPEHTAWVYFEVFDSLSPEFTVTDRLERAEQLSQCSNEGELEVMRLSVDTMTFLLFLLMQQTQRISLRSSLNGDDNWPGPGPGPSMPDDGDNRLVTQNKFLDDRHHLSFILSSFSEALRLLLPPDESSVDGLASVTCLSHQAVKALNLLVEGRVSPVKNVLGLSVLAALPGQRGSSGWLGPSQGFEAKSLEFWTRTRLSPNPCSLSSCMQYGRQLSWAEYGTTKRARVAFCSHSASKVLLLSDLSGQTVARSSARLTGAHVVLHRCSSAYIYLLSPMRSVTLNRCRRLQLVLGPVETSVRLCGCREVTVAAACRRLGIAASSSCTLHLLTPSRPLVFAGNEGLKFAPFHVYYPLLEEHMAYCGLATIPNLWDNLLQIQPMPYGLLPPDDLHPLSVPFAMSGLTNEIPGGLPKIYQKAVDKRQRRVHSWERLVREAKLSREQRTVLKDSVEQVFYTWLQQMGFKQQLDSLLASGAPADKT</sequence>
<dbReference type="PANTHER" id="PTHR16052:SF0">
    <property type="entry name" value="TBCC DOMAIN-CONTAINING PROTEIN 1"/>
    <property type="match status" value="1"/>
</dbReference>
<dbReference type="SUPFAM" id="SSF69340">
    <property type="entry name" value="C-terminal domain of adenylylcyclase associated protein"/>
    <property type="match status" value="1"/>
</dbReference>
<organism evidence="4 5">
    <name type="scientific">Eptatretus burgeri</name>
    <name type="common">Inshore hagfish</name>
    <dbReference type="NCBI Taxonomy" id="7764"/>
    <lineage>
        <taxon>Eukaryota</taxon>
        <taxon>Metazoa</taxon>
        <taxon>Chordata</taxon>
        <taxon>Craniata</taxon>
        <taxon>Vertebrata</taxon>
        <taxon>Cyclostomata</taxon>
        <taxon>Myxini</taxon>
        <taxon>Myxiniformes</taxon>
        <taxon>Myxinidae</taxon>
        <taxon>Eptatretinae</taxon>
        <taxon>Eptatretus</taxon>
    </lineage>
</organism>
<evidence type="ECO:0000256" key="2">
    <source>
        <dbReference type="SAM" id="MobiDB-lite"/>
    </source>
</evidence>
<dbReference type="GO" id="GO:0031616">
    <property type="term" value="C:spindle pole centrosome"/>
    <property type="evidence" value="ECO:0007669"/>
    <property type="project" value="TreeGrafter"/>
</dbReference>
<dbReference type="Proteomes" id="UP000694388">
    <property type="component" value="Unplaced"/>
</dbReference>
<comment type="similarity">
    <text evidence="1">Belongs to the TBCC family.</text>
</comment>
<dbReference type="InterPro" id="IPR012945">
    <property type="entry name" value="Tubulin-bd_cofactor_C_dom"/>
</dbReference>
<evidence type="ECO:0000313" key="5">
    <source>
        <dbReference type="Proteomes" id="UP000694388"/>
    </source>
</evidence>
<dbReference type="AlphaFoldDB" id="A0A8C4NC72"/>
<dbReference type="InterPro" id="IPR016098">
    <property type="entry name" value="CAP/MinC_C"/>
</dbReference>
<keyword evidence="5" id="KW-1185">Reference proteome</keyword>
<proteinExistence type="inferred from homology"/>
<dbReference type="PROSITE" id="PS51329">
    <property type="entry name" value="C_CAP_COFACTOR_C"/>
    <property type="match status" value="1"/>
</dbReference>
<accession>A0A8C4NC72</accession>
<feature type="region of interest" description="Disordered" evidence="2">
    <location>
        <begin position="134"/>
        <end position="156"/>
    </location>
</feature>
<dbReference type="OMA" id="VPNAWDQ"/>
<dbReference type="GO" id="GO:0051661">
    <property type="term" value="P:maintenance of centrosome location"/>
    <property type="evidence" value="ECO:0007669"/>
    <property type="project" value="TreeGrafter"/>
</dbReference>
<feature type="domain" description="C-CAP/cofactor C-like" evidence="3">
    <location>
        <begin position="287"/>
        <end position="444"/>
    </location>
</feature>
<dbReference type="InterPro" id="IPR036223">
    <property type="entry name" value="CAP_C_sf"/>
</dbReference>
<reference evidence="4" key="2">
    <citation type="submission" date="2025-09" db="UniProtKB">
        <authorList>
            <consortium name="Ensembl"/>
        </authorList>
    </citation>
    <scope>IDENTIFICATION</scope>
</reference>
<evidence type="ECO:0000259" key="3">
    <source>
        <dbReference type="PROSITE" id="PS51329"/>
    </source>
</evidence>
<dbReference type="Pfam" id="PF07986">
    <property type="entry name" value="TBCC"/>
    <property type="match status" value="1"/>
</dbReference>
<evidence type="ECO:0000313" key="4">
    <source>
        <dbReference type="Ensembl" id="ENSEBUP00000003874.1"/>
    </source>
</evidence>
<dbReference type="PANTHER" id="PTHR16052">
    <property type="entry name" value="TBCC DOMAIN-CONTAINING PROTEIN 1"/>
    <property type="match status" value="1"/>
</dbReference>
<evidence type="ECO:0000256" key="1">
    <source>
        <dbReference type="ARBA" id="ARBA00008848"/>
    </source>
</evidence>
<dbReference type="GO" id="GO:0051684">
    <property type="term" value="P:maintenance of Golgi location"/>
    <property type="evidence" value="ECO:0007669"/>
    <property type="project" value="TreeGrafter"/>
</dbReference>
<name>A0A8C4NC72_EPTBU</name>
<protein>
    <submittedName>
        <fullName evidence="4">TBCC domain containing 1</fullName>
    </submittedName>
</protein>
<dbReference type="Ensembl" id="ENSEBUT00000004272.1">
    <property type="protein sequence ID" value="ENSEBUP00000003874.1"/>
    <property type="gene ID" value="ENSEBUG00000002714.1"/>
</dbReference>
<dbReference type="GeneTree" id="ENSGT00470000042284"/>